<protein>
    <submittedName>
        <fullName evidence="2">Ubiquinone/menaquinone biosynthesis C-methylase UbiE</fullName>
    </submittedName>
</protein>
<comment type="caution">
    <text evidence="2">The sequence shown here is derived from an EMBL/GenBank/DDBJ whole genome shotgun (WGS) entry which is preliminary data.</text>
</comment>
<evidence type="ECO:0000313" key="2">
    <source>
        <dbReference type="EMBL" id="RZT85648.1"/>
    </source>
</evidence>
<dbReference type="GO" id="GO:0008757">
    <property type="term" value="F:S-adenosylmethionine-dependent methyltransferase activity"/>
    <property type="evidence" value="ECO:0007669"/>
    <property type="project" value="InterPro"/>
</dbReference>
<evidence type="ECO:0000313" key="3">
    <source>
        <dbReference type="Proteomes" id="UP000291591"/>
    </source>
</evidence>
<dbReference type="InterPro" id="IPR029063">
    <property type="entry name" value="SAM-dependent_MTases_sf"/>
</dbReference>
<keyword evidence="2" id="KW-0830">Ubiquinone</keyword>
<name>A0A4Q7UX89_PSEST</name>
<dbReference type="Pfam" id="PF08241">
    <property type="entry name" value="Methyltransf_11"/>
    <property type="match status" value="1"/>
</dbReference>
<dbReference type="CDD" id="cd02440">
    <property type="entry name" value="AdoMet_MTases"/>
    <property type="match status" value="1"/>
</dbReference>
<dbReference type="EMBL" id="SHKL01000001">
    <property type="protein sequence ID" value="RZT85648.1"/>
    <property type="molecule type" value="Genomic_DNA"/>
</dbReference>
<keyword evidence="2" id="KW-0808">Transferase</keyword>
<reference evidence="2 3" key="1">
    <citation type="submission" date="2019-02" db="EMBL/GenBank/DDBJ databases">
        <title>Sequencing the genomes of 1000 actinobacteria strains.</title>
        <authorList>
            <person name="Klenk H.-P."/>
        </authorList>
    </citation>
    <scope>NUCLEOTIDE SEQUENCE [LARGE SCALE GENOMIC DNA]</scope>
    <source>
        <strain evidence="2 3">DSM 45779</strain>
    </source>
</reference>
<dbReference type="GO" id="GO:0032259">
    <property type="term" value="P:methylation"/>
    <property type="evidence" value="ECO:0007669"/>
    <property type="project" value="UniProtKB-KW"/>
</dbReference>
<keyword evidence="2" id="KW-0489">Methyltransferase</keyword>
<accession>A0A4Q7UX89</accession>
<dbReference type="Gene3D" id="3.40.50.150">
    <property type="entry name" value="Vaccinia Virus protein VP39"/>
    <property type="match status" value="1"/>
</dbReference>
<proteinExistence type="predicted"/>
<keyword evidence="3" id="KW-1185">Reference proteome</keyword>
<dbReference type="PANTHER" id="PTHR42912">
    <property type="entry name" value="METHYLTRANSFERASE"/>
    <property type="match status" value="1"/>
</dbReference>
<sequence length="189" mass="20009">MDSTQVREFFDAHAGAWDEMHESFYDETVVEALALRCGLDGRGHVVDVGTGTGFVAGGLAGRAARVTGTDTSTGMLAQARTNLDGLGIDNVTLTEAPADRIPLDDDSADAAVANMVLHHAPDPAAMLAEMARVVRPGGTVAITDCMSHEHEWMRTEQADVWLGFDREQLAEWFAGAGLVGFDHAALGTA</sequence>
<dbReference type="InterPro" id="IPR050508">
    <property type="entry name" value="Methyltransf_Superfamily"/>
</dbReference>
<organism evidence="2 3">
    <name type="scientific">Pseudonocardia sediminis</name>
    <dbReference type="NCBI Taxonomy" id="1397368"/>
    <lineage>
        <taxon>Bacteria</taxon>
        <taxon>Bacillati</taxon>
        <taxon>Actinomycetota</taxon>
        <taxon>Actinomycetes</taxon>
        <taxon>Pseudonocardiales</taxon>
        <taxon>Pseudonocardiaceae</taxon>
        <taxon>Pseudonocardia</taxon>
    </lineage>
</organism>
<gene>
    <name evidence="2" type="ORF">EV383_2524</name>
</gene>
<feature type="domain" description="Methyltransferase type 11" evidence="1">
    <location>
        <begin position="46"/>
        <end position="142"/>
    </location>
</feature>
<evidence type="ECO:0000259" key="1">
    <source>
        <dbReference type="Pfam" id="PF08241"/>
    </source>
</evidence>
<dbReference type="AlphaFoldDB" id="A0A4Q7UX89"/>
<dbReference type="InterPro" id="IPR013216">
    <property type="entry name" value="Methyltransf_11"/>
</dbReference>
<dbReference type="Proteomes" id="UP000291591">
    <property type="component" value="Unassembled WGS sequence"/>
</dbReference>
<dbReference type="SUPFAM" id="SSF53335">
    <property type="entry name" value="S-adenosyl-L-methionine-dependent methyltransferases"/>
    <property type="match status" value="1"/>
</dbReference>